<proteinExistence type="predicted"/>
<organism evidence="1 2">
    <name type="scientific">Niallia alba</name>
    <dbReference type="NCBI Taxonomy" id="2729105"/>
    <lineage>
        <taxon>Bacteria</taxon>
        <taxon>Bacillati</taxon>
        <taxon>Bacillota</taxon>
        <taxon>Bacilli</taxon>
        <taxon>Bacillales</taxon>
        <taxon>Bacillaceae</taxon>
        <taxon>Niallia</taxon>
    </lineage>
</organism>
<dbReference type="RefSeq" id="WP_101729787.1">
    <property type="nucleotide sequence ID" value="NZ_JABBPK010000001.1"/>
</dbReference>
<sequence>MLTEKMVKIIEETAPKPIQQIMGSVLENLQPSEQAKVEEGIRLLVATFEKNGIGWYRGLRRF</sequence>
<protein>
    <submittedName>
        <fullName evidence="1">Uncharacterized protein</fullName>
    </submittedName>
</protein>
<dbReference type="AlphaFoldDB" id="A0A7Y0PQI9"/>
<evidence type="ECO:0000313" key="1">
    <source>
        <dbReference type="EMBL" id="NMO79594.1"/>
    </source>
</evidence>
<comment type="caution">
    <text evidence="1">The sequence shown here is derived from an EMBL/GenBank/DDBJ whole genome shotgun (WGS) entry which is preliminary data.</text>
</comment>
<evidence type="ECO:0000313" key="2">
    <source>
        <dbReference type="Proteomes" id="UP000588491"/>
    </source>
</evidence>
<gene>
    <name evidence="1" type="ORF">HHU08_21940</name>
</gene>
<accession>A0A7Y0PQI9</accession>
<dbReference type="EMBL" id="JABBPK010000001">
    <property type="protein sequence ID" value="NMO79594.1"/>
    <property type="molecule type" value="Genomic_DNA"/>
</dbReference>
<name>A0A7Y0PQI9_9BACI</name>
<dbReference type="Proteomes" id="UP000588491">
    <property type="component" value="Unassembled WGS sequence"/>
</dbReference>
<keyword evidence="2" id="KW-1185">Reference proteome</keyword>
<reference evidence="1 2" key="1">
    <citation type="submission" date="2020-04" db="EMBL/GenBank/DDBJ databases">
        <title>Bacillus sp. UniB3 isolated from commercial digestive syrup.</title>
        <authorList>
            <person name="Thorat V."/>
            <person name="Kirdat K."/>
            <person name="Tiwarekar B."/>
            <person name="Yadav A."/>
        </authorList>
    </citation>
    <scope>NUCLEOTIDE SEQUENCE [LARGE SCALE GENOMIC DNA]</scope>
    <source>
        <strain evidence="1 2">UniB3</strain>
    </source>
</reference>